<name>A0A2P8CG27_9BACT</name>
<keyword evidence="6" id="KW-1185">Reference proteome</keyword>
<comment type="caution">
    <text evidence="4">The sequence shown here is derived from an EMBL/GenBank/DDBJ whole genome shotgun (WGS) entry which is preliminary data.</text>
</comment>
<dbReference type="InterPro" id="IPR025665">
    <property type="entry name" value="Beta-barrel_OMP_2"/>
</dbReference>
<accession>A0A2P8CG27</accession>
<sequence length="223" mass="25689">MKKLILLILSVFFVIQLQAQPNNYPNEVYLGVKGGSTFSRVRFYPTVKQVMLEGYSGGIVFRDISEPHVGLQVELNYSQRGWKEHTDAGVDYERQLDYFVLPMMTHVNIGNKGFRFFINLGPSVSYLYTDKETFNPPANATYTPNDYYGKPVDTGFDFQFVGGLGFEWRFKDGNGLMLDSRLYYSLPSLFDPKKSAYDASQLQTIEVTMAYLFRLNKHKKKKE</sequence>
<feature type="signal peptide" evidence="1">
    <location>
        <begin position="1"/>
        <end position="19"/>
    </location>
</feature>
<reference evidence="3 6" key="2">
    <citation type="submission" date="2019-10" db="EMBL/GenBank/DDBJ databases">
        <title>Prolixibacter strains distinguished by the presence of nitrate reductase genes were adept at nitrate-dependent anaerobic corrosion of metallic iron and carbon steel.</title>
        <authorList>
            <person name="Iino T."/>
            <person name="Shono N."/>
            <person name="Ito K."/>
            <person name="Nakamura R."/>
            <person name="Sueoka K."/>
            <person name="Harayama S."/>
            <person name="Ohkuma M."/>
        </authorList>
    </citation>
    <scope>NUCLEOTIDE SEQUENCE [LARGE SCALE GENOMIC DNA]</scope>
    <source>
        <strain evidence="3 6">MIC1-1</strain>
    </source>
</reference>
<evidence type="ECO:0000256" key="1">
    <source>
        <dbReference type="SAM" id="SignalP"/>
    </source>
</evidence>
<evidence type="ECO:0000313" key="6">
    <source>
        <dbReference type="Proteomes" id="UP000396862"/>
    </source>
</evidence>
<feature type="domain" description="Outer membrane protein beta-barrel" evidence="2">
    <location>
        <begin position="18"/>
        <end position="190"/>
    </location>
</feature>
<evidence type="ECO:0000313" key="3">
    <source>
        <dbReference type="EMBL" id="GET23455.1"/>
    </source>
</evidence>
<dbReference type="EMBL" id="BLAU01000001">
    <property type="protein sequence ID" value="GET23455.1"/>
    <property type="molecule type" value="Genomic_DNA"/>
</dbReference>
<evidence type="ECO:0000313" key="4">
    <source>
        <dbReference type="EMBL" id="PSK83914.1"/>
    </source>
</evidence>
<evidence type="ECO:0000259" key="2">
    <source>
        <dbReference type="Pfam" id="PF13568"/>
    </source>
</evidence>
<feature type="chain" id="PRO_5015203931" evidence="1">
    <location>
        <begin position="20"/>
        <end position="223"/>
    </location>
</feature>
<dbReference type="Pfam" id="PF13568">
    <property type="entry name" value="OMP_b-brl_2"/>
    <property type="match status" value="1"/>
</dbReference>
<dbReference type="OrthoDB" id="977141at2"/>
<dbReference type="EMBL" id="PYGC01000003">
    <property type="protein sequence ID" value="PSK83914.1"/>
    <property type="molecule type" value="Genomic_DNA"/>
</dbReference>
<dbReference type="Proteomes" id="UP000240621">
    <property type="component" value="Unassembled WGS sequence"/>
</dbReference>
<evidence type="ECO:0000313" key="5">
    <source>
        <dbReference type="Proteomes" id="UP000240621"/>
    </source>
</evidence>
<protein>
    <submittedName>
        <fullName evidence="4">Outer membrane protein with beta-barrel domain</fullName>
    </submittedName>
</protein>
<reference evidence="4 5" key="1">
    <citation type="submission" date="2018-03" db="EMBL/GenBank/DDBJ databases">
        <title>Genomic Encyclopedia of Archaeal and Bacterial Type Strains, Phase II (KMG-II): from individual species to whole genera.</title>
        <authorList>
            <person name="Goeker M."/>
        </authorList>
    </citation>
    <scope>NUCLEOTIDE SEQUENCE [LARGE SCALE GENOMIC DNA]</scope>
    <source>
        <strain evidence="4 5">DSM 27267</strain>
    </source>
</reference>
<dbReference type="AlphaFoldDB" id="A0A2P8CG27"/>
<dbReference type="Proteomes" id="UP000396862">
    <property type="component" value="Unassembled WGS sequence"/>
</dbReference>
<organism evidence="4 5">
    <name type="scientific">Prolixibacter denitrificans</name>
    <dbReference type="NCBI Taxonomy" id="1541063"/>
    <lineage>
        <taxon>Bacteria</taxon>
        <taxon>Pseudomonadati</taxon>
        <taxon>Bacteroidota</taxon>
        <taxon>Bacteroidia</taxon>
        <taxon>Marinilabiliales</taxon>
        <taxon>Prolixibacteraceae</taxon>
        <taxon>Prolixibacter</taxon>
    </lineage>
</organism>
<gene>
    <name evidence="4" type="ORF">CLV93_103332</name>
    <name evidence="3" type="ORF">JCM18694_37010</name>
</gene>
<keyword evidence="1" id="KW-0732">Signal</keyword>
<dbReference type="RefSeq" id="WP_106541739.1">
    <property type="nucleotide sequence ID" value="NZ_BLAU01000001.1"/>
</dbReference>
<proteinExistence type="predicted"/>